<dbReference type="EMBL" id="JAVHUY010000081">
    <property type="protein sequence ID" value="MDQ7911376.1"/>
    <property type="molecule type" value="Genomic_DNA"/>
</dbReference>
<keyword evidence="3" id="KW-0548">Nucleotidyltransferase</keyword>
<feature type="domain" description="Polymerase nucleotidyl transferase" evidence="2">
    <location>
        <begin position="24"/>
        <end position="60"/>
    </location>
</feature>
<dbReference type="SUPFAM" id="SSF81301">
    <property type="entry name" value="Nucleotidyltransferase"/>
    <property type="match status" value="1"/>
</dbReference>
<dbReference type="RefSeq" id="WP_308718590.1">
    <property type="nucleotide sequence ID" value="NZ_JAVHUY010000081.1"/>
</dbReference>
<reference evidence="3 4" key="1">
    <citation type="submission" date="2023-08" db="EMBL/GenBank/DDBJ databases">
        <title>Phytohabitans sansha sp. nov., isolated from marine sediment.</title>
        <authorList>
            <person name="Zhao Y."/>
            <person name="Yi K."/>
        </authorList>
    </citation>
    <scope>NUCLEOTIDE SEQUENCE [LARGE SCALE GENOMIC DNA]</scope>
    <source>
        <strain evidence="3 4">ZYX-F-186</strain>
    </source>
</reference>
<evidence type="ECO:0000313" key="3">
    <source>
        <dbReference type="EMBL" id="MDQ7911376.1"/>
    </source>
</evidence>
<evidence type="ECO:0000256" key="1">
    <source>
        <dbReference type="SAM" id="MobiDB-lite"/>
    </source>
</evidence>
<dbReference type="EC" id="2.7.7.-" evidence="3"/>
<keyword evidence="3" id="KW-0808">Transferase</keyword>
<dbReference type="InterPro" id="IPR043519">
    <property type="entry name" value="NT_sf"/>
</dbReference>
<name>A0ABU0ZX19_9ACTN</name>
<dbReference type="Pfam" id="PF01909">
    <property type="entry name" value="NTP_transf_2"/>
    <property type="match status" value="1"/>
</dbReference>
<proteinExistence type="predicted"/>
<organism evidence="3 4">
    <name type="scientific">Phytohabitans maris</name>
    <dbReference type="NCBI Taxonomy" id="3071409"/>
    <lineage>
        <taxon>Bacteria</taxon>
        <taxon>Bacillati</taxon>
        <taxon>Actinomycetota</taxon>
        <taxon>Actinomycetes</taxon>
        <taxon>Micromonosporales</taxon>
        <taxon>Micromonosporaceae</taxon>
    </lineage>
</organism>
<accession>A0ABU0ZX19</accession>
<gene>
    <name evidence="3" type="ORF">RB614_43510</name>
</gene>
<sequence length="305" mass="34413">MKRERALDLVVQMLQRLEAGAESWPLRLVTEVYVFGSFARGAPEPNDVDIYVEIDNGDEEWFEHVAGTSGSNRDPYTLLRRGLGGNRRGYQFLFVGRARFDFPLTLLWRRGEPARIAVQRLHAIPVDPDAGRAPRHAMLPELDGLDRWIPRRYREHLAHAVQNGAVRLDRIELADASPRNAAALDHIDERWKPTSPLHRAGRGVLAHLEQRGVDPAEIHLHGRDVDDSPTPYFAGFKLRYFASIPRCLSTRQGLEWLEVVHPHAGRAAARPTHRAHQTRAAREHPLAVTAANPAACRRGRRGSGR</sequence>
<evidence type="ECO:0000313" key="4">
    <source>
        <dbReference type="Proteomes" id="UP001230908"/>
    </source>
</evidence>
<dbReference type="Proteomes" id="UP001230908">
    <property type="component" value="Unassembled WGS sequence"/>
</dbReference>
<comment type="caution">
    <text evidence="3">The sequence shown here is derived from an EMBL/GenBank/DDBJ whole genome shotgun (WGS) entry which is preliminary data.</text>
</comment>
<evidence type="ECO:0000259" key="2">
    <source>
        <dbReference type="Pfam" id="PF01909"/>
    </source>
</evidence>
<dbReference type="CDD" id="cd05403">
    <property type="entry name" value="NT_KNTase_like"/>
    <property type="match status" value="1"/>
</dbReference>
<keyword evidence="4" id="KW-1185">Reference proteome</keyword>
<feature type="region of interest" description="Disordered" evidence="1">
    <location>
        <begin position="265"/>
        <end position="305"/>
    </location>
</feature>
<protein>
    <submittedName>
        <fullName evidence="3">Nucleotidyltransferase domain-containing protein</fullName>
        <ecNumber evidence="3">2.7.7.-</ecNumber>
    </submittedName>
</protein>
<dbReference type="InterPro" id="IPR002934">
    <property type="entry name" value="Polymerase_NTP_transf_dom"/>
</dbReference>
<dbReference type="GO" id="GO:0016779">
    <property type="term" value="F:nucleotidyltransferase activity"/>
    <property type="evidence" value="ECO:0007669"/>
    <property type="project" value="UniProtKB-KW"/>
</dbReference>